<dbReference type="GO" id="GO:0000724">
    <property type="term" value="P:double-strand break repair via homologous recombination"/>
    <property type="evidence" value="ECO:0007669"/>
    <property type="project" value="TreeGrafter"/>
</dbReference>
<dbReference type="InterPro" id="IPR007232">
    <property type="entry name" value="Rad52_Rad59_Rad22"/>
</dbReference>
<keyword evidence="4" id="KW-0234">DNA repair</keyword>
<evidence type="ECO:0000256" key="1">
    <source>
        <dbReference type="ARBA" id="ARBA00006638"/>
    </source>
</evidence>
<gene>
    <name evidence="5" type="ORF">LCGC14_2602100</name>
</gene>
<dbReference type="InterPro" id="IPR041247">
    <property type="entry name" value="Rad52_fam"/>
</dbReference>
<dbReference type="InterPro" id="IPR042525">
    <property type="entry name" value="Rad52_Rad59_Rad22_sf"/>
</dbReference>
<keyword evidence="2" id="KW-0227">DNA damage</keyword>
<name>A0A0F9A8F5_9ZZZZ</name>
<protein>
    <recommendedName>
        <fullName evidence="6">Rad52/22 double-strand break repair protein</fullName>
    </recommendedName>
</protein>
<comment type="caution">
    <text evidence="5">The sequence shown here is derived from an EMBL/GenBank/DDBJ whole genome shotgun (WGS) entry which is preliminary data.</text>
</comment>
<evidence type="ECO:0008006" key="6">
    <source>
        <dbReference type="Google" id="ProtNLM"/>
    </source>
</evidence>
<dbReference type="SUPFAM" id="SSF54768">
    <property type="entry name" value="dsRNA-binding domain-like"/>
    <property type="match status" value="1"/>
</dbReference>
<dbReference type="GO" id="GO:0006312">
    <property type="term" value="P:mitotic recombination"/>
    <property type="evidence" value="ECO:0007669"/>
    <property type="project" value="TreeGrafter"/>
</dbReference>
<sequence>MMQNPKLLNNPPPPEALATRTQSGFTMTYIEGWYAIQVANEIFGPAQWNRGFTGKGLQKVHEEVKQTDKGSRLDIGYICEYFVAVGDVVSQDVGYGIGQSYVSWGDAHESAVKEAVTDALKRCLRSFGNAFGNCLYDKKWL</sequence>
<dbReference type="Gene3D" id="3.30.390.80">
    <property type="entry name" value="DNA repair protein Rad52/59/22"/>
    <property type="match status" value="1"/>
</dbReference>
<reference evidence="5" key="1">
    <citation type="journal article" date="2015" name="Nature">
        <title>Complex archaea that bridge the gap between prokaryotes and eukaryotes.</title>
        <authorList>
            <person name="Spang A."/>
            <person name="Saw J.H."/>
            <person name="Jorgensen S.L."/>
            <person name="Zaremba-Niedzwiedzka K."/>
            <person name="Martijn J."/>
            <person name="Lind A.E."/>
            <person name="van Eijk R."/>
            <person name="Schleper C."/>
            <person name="Guy L."/>
            <person name="Ettema T.J."/>
        </authorList>
    </citation>
    <scope>NUCLEOTIDE SEQUENCE</scope>
</reference>
<keyword evidence="3" id="KW-0233">DNA recombination</keyword>
<accession>A0A0F9A8F5</accession>
<evidence type="ECO:0000256" key="2">
    <source>
        <dbReference type="ARBA" id="ARBA00022763"/>
    </source>
</evidence>
<dbReference type="PANTHER" id="PTHR12132:SF1">
    <property type="entry name" value="DNA REPAIR PROTEIN RAD52 HOMOLOG"/>
    <property type="match status" value="1"/>
</dbReference>
<organism evidence="5">
    <name type="scientific">marine sediment metagenome</name>
    <dbReference type="NCBI Taxonomy" id="412755"/>
    <lineage>
        <taxon>unclassified sequences</taxon>
        <taxon>metagenomes</taxon>
        <taxon>ecological metagenomes</taxon>
    </lineage>
</organism>
<proteinExistence type="inferred from homology"/>
<evidence type="ECO:0000256" key="3">
    <source>
        <dbReference type="ARBA" id="ARBA00023172"/>
    </source>
</evidence>
<evidence type="ECO:0000256" key="4">
    <source>
        <dbReference type="ARBA" id="ARBA00023204"/>
    </source>
</evidence>
<dbReference type="EMBL" id="LAZR01043958">
    <property type="protein sequence ID" value="KKL05829.1"/>
    <property type="molecule type" value="Genomic_DNA"/>
</dbReference>
<comment type="similarity">
    <text evidence="1">Belongs to the RAD52 family.</text>
</comment>
<dbReference type="GO" id="GO:0005634">
    <property type="term" value="C:nucleus"/>
    <property type="evidence" value="ECO:0007669"/>
    <property type="project" value="TreeGrafter"/>
</dbReference>
<dbReference type="AlphaFoldDB" id="A0A0F9A8F5"/>
<feature type="non-terminal residue" evidence="5">
    <location>
        <position position="141"/>
    </location>
</feature>
<dbReference type="Pfam" id="PF04098">
    <property type="entry name" value="Rad52_Rad22"/>
    <property type="match status" value="1"/>
</dbReference>
<dbReference type="PANTHER" id="PTHR12132">
    <property type="entry name" value="DNA REPAIR AND RECOMBINATION PROTEIN RAD52, RAD59"/>
    <property type="match status" value="1"/>
</dbReference>
<dbReference type="GO" id="GO:0045002">
    <property type="term" value="P:double-strand break repair via single-strand annealing"/>
    <property type="evidence" value="ECO:0007669"/>
    <property type="project" value="TreeGrafter"/>
</dbReference>
<evidence type="ECO:0000313" key="5">
    <source>
        <dbReference type="EMBL" id="KKL05829.1"/>
    </source>
</evidence>